<sequence length="511" mass="55312">MTFNEDDPFGDNFGGKGNGADQDNRQLKKNALGLVHCIAMSMSGVGPTTGIFFVFIQLAAVAGTSVPFTMIIGTLCCLSMASTISVFAKHISTSASFYSYVSEGLGKEIGFITGWLMLVGYLILSLQTVIQFSSTTADVITRNTGWDFPWIIAAAIVIVLISTLAYIGINPALKLSLVMVVCETLVVLVFSLIVLIKGGAEGNYPMAFTPAGPYSNGFSGLCRGLVFATLAFLGFETAGTLGRESRNPNKAIPRAVVGSVLLTGAWMVFGMYAMVVATGASEIFHLGNISFPIDSFGRRYVSNWFAVFLDIAGISSTFNVCTCSFNNLYRILFSIGKADINRPLSLLSYTSKKFSTPHAAIIFFTGYMVTLIGVVAAIFGIYTKGSWKIYGYLSFIGTLPLIMVFIITNIAVIPFVRKNHPKEFNVFFHFILPIFSAILFTGILFGNFYPDPPQSPNSYMLIGLGALIGLGIIFMLVLRKKEGALEKMVYLVGSDGNDNYSATSINQDPFH</sequence>
<dbReference type="InterPro" id="IPR004841">
    <property type="entry name" value="AA-permease/SLC12A_dom"/>
</dbReference>
<dbReference type="OrthoDB" id="3900342at2759"/>
<dbReference type="PANTHER" id="PTHR43243:SF33">
    <property type="entry name" value="AMINO ACID PERMEASE_ SLC12A DOMAIN-CONTAINING PROTEIN"/>
    <property type="match status" value="1"/>
</dbReference>
<evidence type="ECO:0000256" key="1">
    <source>
        <dbReference type="ARBA" id="ARBA00004141"/>
    </source>
</evidence>
<name>A0A8J4PSC3_9MYCE</name>
<dbReference type="PIRSF" id="PIRSF006060">
    <property type="entry name" value="AA_transporter"/>
    <property type="match status" value="1"/>
</dbReference>
<accession>A0A8J4PSC3</accession>
<evidence type="ECO:0000256" key="2">
    <source>
        <dbReference type="ARBA" id="ARBA00022692"/>
    </source>
</evidence>
<feature type="transmembrane region" description="Helical" evidence="6">
    <location>
        <begin position="176"/>
        <end position="196"/>
    </location>
</feature>
<evidence type="ECO:0000256" key="4">
    <source>
        <dbReference type="ARBA" id="ARBA00023136"/>
    </source>
</evidence>
<proteinExistence type="predicted"/>
<evidence type="ECO:0000313" key="8">
    <source>
        <dbReference type="EMBL" id="KAF2072306.1"/>
    </source>
</evidence>
<protein>
    <recommendedName>
        <fullName evidence="7">Amino acid permease/ SLC12A domain-containing protein</fullName>
    </recommendedName>
</protein>
<feature type="domain" description="Amino acid permease/ SLC12A" evidence="7">
    <location>
        <begin position="36"/>
        <end position="464"/>
    </location>
</feature>
<dbReference type="EMBL" id="AJWJ01000292">
    <property type="protein sequence ID" value="KAF2072306.1"/>
    <property type="molecule type" value="Genomic_DNA"/>
</dbReference>
<dbReference type="Gene3D" id="1.20.1740.10">
    <property type="entry name" value="Amino acid/polyamine transporter I"/>
    <property type="match status" value="1"/>
</dbReference>
<feature type="transmembrane region" description="Helical" evidence="6">
    <location>
        <begin position="216"/>
        <end position="235"/>
    </location>
</feature>
<evidence type="ECO:0000256" key="5">
    <source>
        <dbReference type="SAM" id="MobiDB-lite"/>
    </source>
</evidence>
<evidence type="ECO:0000313" key="9">
    <source>
        <dbReference type="Proteomes" id="UP000695562"/>
    </source>
</evidence>
<evidence type="ECO:0000256" key="3">
    <source>
        <dbReference type="ARBA" id="ARBA00022989"/>
    </source>
</evidence>
<dbReference type="PANTHER" id="PTHR43243">
    <property type="entry name" value="INNER MEMBRANE TRANSPORTER YGJI-RELATED"/>
    <property type="match status" value="1"/>
</dbReference>
<feature type="transmembrane region" description="Helical" evidence="6">
    <location>
        <begin position="359"/>
        <end position="383"/>
    </location>
</feature>
<feature type="transmembrane region" description="Helical" evidence="6">
    <location>
        <begin position="68"/>
        <end position="88"/>
    </location>
</feature>
<dbReference type="AlphaFoldDB" id="A0A8J4PSC3"/>
<feature type="transmembrane region" description="Helical" evidence="6">
    <location>
        <begin position="256"/>
        <end position="280"/>
    </location>
</feature>
<feature type="transmembrane region" description="Helical" evidence="6">
    <location>
        <begin position="389"/>
        <end position="412"/>
    </location>
</feature>
<dbReference type="GO" id="GO:0015171">
    <property type="term" value="F:amino acid transmembrane transporter activity"/>
    <property type="evidence" value="ECO:0007669"/>
    <property type="project" value="TreeGrafter"/>
</dbReference>
<keyword evidence="3 6" id="KW-1133">Transmembrane helix</keyword>
<feature type="region of interest" description="Disordered" evidence="5">
    <location>
        <begin position="1"/>
        <end position="22"/>
    </location>
</feature>
<comment type="caution">
    <text evidence="8">The sequence shown here is derived from an EMBL/GenBank/DDBJ whole genome shotgun (WGS) entry which is preliminary data.</text>
</comment>
<organism evidence="8 9">
    <name type="scientific">Polysphondylium violaceum</name>
    <dbReference type="NCBI Taxonomy" id="133409"/>
    <lineage>
        <taxon>Eukaryota</taxon>
        <taxon>Amoebozoa</taxon>
        <taxon>Evosea</taxon>
        <taxon>Eumycetozoa</taxon>
        <taxon>Dictyostelia</taxon>
        <taxon>Dictyosteliales</taxon>
        <taxon>Dictyosteliaceae</taxon>
        <taxon>Polysphondylium</taxon>
    </lineage>
</organism>
<keyword evidence="9" id="KW-1185">Reference proteome</keyword>
<evidence type="ECO:0000259" key="7">
    <source>
        <dbReference type="Pfam" id="PF00324"/>
    </source>
</evidence>
<comment type="subcellular location">
    <subcellularLocation>
        <location evidence="1">Membrane</location>
        <topology evidence="1">Multi-pass membrane protein</topology>
    </subcellularLocation>
</comment>
<dbReference type="Pfam" id="PF00324">
    <property type="entry name" value="AA_permease"/>
    <property type="match status" value="1"/>
</dbReference>
<feature type="transmembrane region" description="Helical" evidence="6">
    <location>
        <begin position="424"/>
        <end position="446"/>
    </location>
</feature>
<dbReference type="Proteomes" id="UP000695562">
    <property type="component" value="Unassembled WGS sequence"/>
</dbReference>
<feature type="transmembrane region" description="Helical" evidence="6">
    <location>
        <begin position="31"/>
        <end position="56"/>
    </location>
</feature>
<feature type="transmembrane region" description="Helical" evidence="6">
    <location>
        <begin position="150"/>
        <end position="169"/>
    </location>
</feature>
<keyword evidence="4 6" id="KW-0472">Membrane</keyword>
<reference evidence="8" key="1">
    <citation type="submission" date="2020-01" db="EMBL/GenBank/DDBJ databases">
        <title>Development of genomics and gene disruption for Polysphondylium violaceum indicates a role for the polyketide synthase stlB in stalk morphogenesis.</title>
        <authorList>
            <person name="Narita B."/>
            <person name="Kawabe Y."/>
            <person name="Kin K."/>
            <person name="Saito T."/>
            <person name="Gibbs R."/>
            <person name="Kuspa A."/>
            <person name="Muzny D."/>
            <person name="Queller D."/>
            <person name="Richards S."/>
            <person name="Strassman J."/>
            <person name="Sucgang R."/>
            <person name="Worley K."/>
            <person name="Schaap P."/>
        </authorList>
    </citation>
    <scope>NUCLEOTIDE SEQUENCE</scope>
    <source>
        <strain evidence="8">QSvi11</strain>
    </source>
</reference>
<evidence type="ECO:0000256" key="6">
    <source>
        <dbReference type="SAM" id="Phobius"/>
    </source>
</evidence>
<dbReference type="GO" id="GO:0005886">
    <property type="term" value="C:plasma membrane"/>
    <property type="evidence" value="ECO:0007669"/>
    <property type="project" value="TreeGrafter"/>
</dbReference>
<feature type="transmembrane region" description="Helical" evidence="6">
    <location>
        <begin position="300"/>
        <end position="321"/>
    </location>
</feature>
<keyword evidence="2 6" id="KW-0812">Transmembrane</keyword>
<feature type="transmembrane region" description="Helical" evidence="6">
    <location>
        <begin position="109"/>
        <end position="130"/>
    </location>
</feature>
<gene>
    <name evidence="8" type="ORF">CYY_006384</name>
</gene>
<feature type="transmembrane region" description="Helical" evidence="6">
    <location>
        <begin position="458"/>
        <end position="478"/>
    </location>
</feature>